<dbReference type="Pfam" id="PF04321">
    <property type="entry name" value="RmlD_sub_bind"/>
    <property type="match status" value="1"/>
</dbReference>
<dbReference type="PANTHER" id="PTHR10491">
    <property type="entry name" value="DTDP-4-DEHYDRORHAMNOSE REDUCTASE"/>
    <property type="match status" value="1"/>
</dbReference>
<dbReference type="InterPro" id="IPR029903">
    <property type="entry name" value="RmlD-like-bd"/>
</dbReference>
<dbReference type="NCBIfam" id="TIGR01214">
    <property type="entry name" value="rmlD"/>
    <property type="match status" value="1"/>
</dbReference>
<evidence type="ECO:0000313" key="9">
    <source>
        <dbReference type="Proteomes" id="UP001254488"/>
    </source>
</evidence>
<dbReference type="GO" id="GO:0008831">
    <property type="term" value="F:dTDP-4-dehydrorhamnose reductase activity"/>
    <property type="evidence" value="ECO:0007669"/>
    <property type="project" value="UniProtKB-EC"/>
</dbReference>
<feature type="domain" description="RmlD-like substrate binding" evidence="7">
    <location>
        <begin position="3"/>
        <end position="282"/>
    </location>
</feature>
<protein>
    <recommendedName>
        <fullName evidence="4 6">dTDP-4-dehydrorhamnose reductase</fullName>
        <ecNumber evidence="3 6">1.1.1.133</ecNumber>
    </recommendedName>
</protein>
<evidence type="ECO:0000256" key="5">
    <source>
        <dbReference type="ARBA" id="ARBA00048200"/>
    </source>
</evidence>
<sequence length="288" mass="32318">MKKILVTGANGQLGKCLKDASEVYPQFQFTFASREQLDISDKNAVSSLFASENISHCINAAAYTNVDKAESEKEQAFAINAEAVKQLAQVCSENNTILYHISTDYVFDGTNNTPYIEEDEVNPINVYGASKLEGELNIQDALSNYFIIRTSWLYSQYGHNFMNSMIRFAREGRPLTITTEQTGVPTNANDLAKAILKLIANDVTDYGVYHFSNKGEATWYDFAKAILENTGLENATTLAKTDYYATFAKRPVYSILDTNKIKKFAPESLVDWKQSLQYLIEKNLTANH</sequence>
<accession>A0ABU2YCS7</accession>
<evidence type="ECO:0000256" key="4">
    <source>
        <dbReference type="ARBA" id="ARBA00017099"/>
    </source>
</evidence>
<gene>
    <name evidence="8" type="primary">rfbD</name>
    <name evidence="8" type="ORF">RM538_06120</name>
</gene>
<proteinExistence type="inferred from homology"/>
<keyword evidence="6 8" id="KW-0560">Oxidoreductase</keyword>
<evidence type="ECO:0000256" key="2">
    <source>
        <dbReference type="ARBA" id="ARBA00010944"/>
    </source>
</evidence>
<evidence type="ECO:0000256" key="3">
    <source>
        <dbReference type="ARBA" id="ARBA00012929"/>
    </source>
</evidence>
<evidence type="ECO:0000256" key="6">
    <source>
        <dbReference type="RuleBase" id="RU364082"/>
    </source>
</evidence>
<keyword evidence="6" id="KW-0521">NADP</keyword>
<comment type="caution">
    <text evidence="8">The sequence shown here is derived from an EMBL/GenBank/DDBJ whole genome shotgun (WGS) entry which is preliminary data.</text>
</comment>
<comment type="function">
    <text evidence="6">Catalyzes the reduction of dTDP-6-deoxy-L-lyxo-4-hexulose to yield dTDP-L-rhamnose.</text>
</comment>
<keyword evidence="9" id="KW-1185">Reference proteome</keyword>
<organism evidence="8 9">
    <name type="scientific">Patiriisocius hiemis</name>
    <dbReference type="NCBI Taxonomy" id="3075604"/>
    <lineage>
        <taxon>Bacteria</taxon>
        <taxon>Pseudomonadati</taxon>
        <taxon>Bacteroidota</taxon>
        <taxon>Flavobacteriia</taxon>
        <taxon>Flavobacteriales</taxon>
        <taxon>Flavobacteriaceae</taxon>
        <taxon>Patiriisocius</taxon>
    </lineage>
</organism>
<dbReference type="EMBL" id="JAVRHZ010000002">
    <property type="protein sequence ID" value="MDT0555572.1"/>
    <property type="molecule type" value="Genomic_DNA"/>
</dbReference>
<dbReference type="InterPro" id="IPR005913">
    <property type="entry name" value="dTDP_dehydrorham_reduct"/>
</dbReference>
<dbReference type="Gene3D" id="3.90.25.10">
    <property type="entry name" value="UDP-galactose 4-epimerase, domain 1"/>
    <property type="match status" value="1"/>
</dbReference>
<dbReference type="InterPro" id="IPR036291">
    <property type="entry name" value="NAD(P)-bd_dom_sf"/>
</dbReference>
<name>A0ABU2YCS7_9FLAO</name>
<dbReference type="PANTHER" id="PTHR10491:SF4">
    <property type="entry name" value="METHIONINE ADENOSYLTRANSFERASE 2 SUBUNIT BETA"/>
    <property type="match status" value="1"/>
</dbReference>
<dbReference type="SUPFAM" id="SSF51735">
    <property type="entry name" value="NAD(P)-binding Rossmann-fold domains"/>
    <property type="match status" value="1"/>
</dbReference>
<dbReference type="CDD" id="cd05254">
    <property type="entry name" value="dTDP_HR_like_SDR_e"/>
    <property type="match status" value="1"/>
</dbReference>
<evidence type="ECO:0000313" key="8">
    <source>
        <dbReference type="EMBL" id="MDT0555572.1"/>
    </source>
</evidence>
<evidence type="ECO:0000256" key="1">
    <source>
        <dbReference type="ARBA" id="ARBA00004781"/>
    </source>
</evidence>
<dbReference type="RefSeq" id="WP_311332522.1">
    <property type="nucleotide sequence ID" value="NZ_JAVRHZ010000002.1"/>
</dbReference>
<dbReference type="EC" id="1.1.1.133" evidence="3 6"/>
<dbReference type="Proteomes" id="UP001254488">
    <property type="component" value="Unassembled WGS sequence"/>
</dbReference>
<comment type="catalytic activity">
    <reaction evidence="5">
        <text>dTDP-beta-L-rhamnose + NADP(+) = dTDP-4-dehydro-beta-L-rhamnose + NADPH + H(+)</text>
        <dbReference type="Rhea" id="RHEA:21796"/>
        <dbReference type="ChEBI" id="CHEBI:15378"/>
        <dbReference type="ChEBI" id="CHEBI:57510"/>
        <dbReference type="ChEBI" id="CHEBI:57783"/>
        <dbReference type="ChEBI" id="CHEBI:58349"/>
        <dbReference type="ChEBI" id="CHEBI:62830"/>
        <dbReference type="EC" id="1.1.1.133"/>
    </reaction>
</comment>
<reference evidence="8 9" key="1">
    <citation type="submission" date="2023-09" db="EMBL/GenBank/DDBJ databases">
        <authorList>
            <person name="Rey-Velasco X."/>
        </authorList>
    </citation>
    <scope>NUCLEOTIDE SEQUENCE [LARGE SCALE GENOMIC DNA]</scope>
    <source>
        <strain evidence="8 9">W242</strain>
    </source>
</reference>
<evidence type="ECO:0000259" key="7">
    <source>
        <dbReference type="Pfam" id="PF04321"/>
    </source>
</evidence>
<comment type="similarity">
    <text evidence="2 6">Belongs to the dTDP-4-dehydrorhamnose reductase family.</text>
</comment>
<dbReference type="Gene3D" id="3.40.50.720">
    <property type="entry name" value="NAD(P)-binding Rossmann-like Domain"/>
    <property type="match status" value="1"/>
</dbReference>
<comment type="pathway">
    <text evidence="1 6">Carbohydrate biosynthesis; dTDP-L-rhamnose biosynthesis.</text>
</comment>